<proteinExistence type="predicted"/>
<keyword evidence="2" id="KW-1185">Reference proteome</keyword>
<protein>
    <recommendedName>
        <fullName evidence="3">Cytochrome C oxidase subunit I</fullName>
    </recommendedName>
</protein>
<evidence type="ECO:0000313" key="2">
    <source>
        <dbReference type="Proteomes" id="UP000663570"/>
    </source>
</evidence>
<accession>A0ABX7M777</accession>
<dbReference type="SUPFAM" id="SSF52833">
    <property type="entry name" value="Thioredoxin-like"/>
    <property type="match status" value="1"/>
</dbReference>
<gene>
    <name evidence="1" type="ORF">JY500_02865</name>
</gene>
<dbReference type="InterPro" id="IPR036249">
    <property type="entry name" value="Thioredoxin-like_sf"/>
</dbReference>
<name>A0ABX7M777_9RHOO</name>
<organism evidence="1 2">
    <name type="scientific">Niveibacterium microcysteis</name>
    <dbReference type="NCBI Taxonomy" id="2811415"/>
    <lineage>
        <taxon>Bacteria</taxon>
        <taxon>Pseudomonadati</taxon>
        <taxon>Pseudomonadota</taxon>
        <taxon>Betaproteobacteria</taxon>
        <taxon>Rhodocyclales</taxon>
        <taxon>Rhodocyclaceae</taxon>
        <taxon>Niveibacterium</taxon>
    </lineage>
</organism>
<dbReference type="EMBL" id="CP071060">
    <property type="protein sequence ID" value="QSI77615.1"/>
    <property type="molecule type" value="Genomic_DNA"/>
</dbReference>
<dbReference type="Proteomes" id="UP000663570">
    <property type="component" value="Chromosome"/>
</dbReference>
<dbReference type="RefSeq" id="WP_206255016.1">
    <property type="nucleotide sequence ID" value="NZ_CP071060.1"/>
</dbReference>
<evidence type="ECO:0008006" key="3">
    <source>
        <dbReference type="Google" id="ProtNLM"/>
    </source>
</evidence>
<sequence length="178" mass="19575">MKPDARRTLLLIGAVCAAPVIASYTLYWFGRAPTGANYGELLQPAPWQPGRMVELGGAAIEPASLKGRWVMVYAAPAACDAACRHDLWIMRQVRTAQGKEMERVERVWLVTDGSAPSAELLAEHPGLRVVRAEAAAAPAGRIEMVDPLGNRMMRYPAQPEPKRIIKDLTRILKYSRLG</sequence>
<reference evidence="1 2" key="1">
    <citation type="submission" date="2021-02" db="EMBL/GenBank/DDBJ databases">
        <title>Niveibacterium changnyeongensis HC41.</title>
        <authorList>
            <person name="Kang M."/>
        </authorList>
    </citation>
    <scope>NUCLEOTIDE SEQUENCE [LARGE SCALE GENOMIC DNA]</scope>
    <source>
        <strain evidence="1 2">HC41</strain>
    </source>
</reference>
<evidence type="ECO:0000313" key="1">
    <source>
        <dbReference type="EMBL" id="QSI77615.1"/>
    </source>
</evidence>